<dbReference type="NCBIfam" id="NF006330">
    <property type="entry name" value="PRK08560.1"/>
    <property type="match status" value="1"/>
</dbReference>
<dbReference type="GO" id="GO:0006437">
    <property type="term" value="P:tyrosyl-tRNA aminoacylation"/>
    <property type="evidence" value="ECO:0007669"/>
    <property type="project" value="InterPro"/>
</dbReference>
<dbReference type="FunFam" id="3.40.50.620:FF:000040">
    <property type="entry name" value="Tyrosine--tRNA ligase"/>
    <property type="match status" value="1"/>
</dbReference>
<evidence type="ECO:0000313" key="15">
    <source>
        <dbReference type="Proteomes" id="UP001362899"/>
    </source>
</evidence>
<dbReference type="Gene3D" id="3.40.50.620">
    <property type="entry name" value="HUPs"/>
    <property type="match status" value="1"/>
</dbReference>
<dbReference type="PANTHER" id="PTHR46264">
    <property type="entry name" value="TYROSINE-TRNA LIGASE"/>
    <property type="match status" value="1"/>
</dbReference>
<dbReference type="Gene3D" id="1.10.240.10">
    <property type="entry name" value="Tyrosyl-Transfer RNA Synthetase"/>
    <property type="match status" value="1"/>
</dbReference>
<dbReference type="EMBL" id="BTGC01000003">
    <property type="protein sequence ID" value="GMM50891.1"/>
    <property type="molecule type" value="Genomic_DNA"/>
</dbReference>
<dbReference type="InterPro" id="IPR014729">
    <property type="entry name" value="Rossmann-like_a/b/a_fold"/>
</dbReference>
<evidence type="ECO:0000256" key="6">
    <source>
        <dbReference type="ARBA" id="ARBA00022741"/>
    </source>
</evidence>
<dbReference type="InterPro" id="IPR023617">
    <property type="entry name" value="Tyr-tRNA-ligase_arc/euk-type"/>
</dbReference>
<accession>A0AAV5RJU1</accession>
<dbReference type="GO" id="GO:0005737">
    <property type="term" value="C:cytoplasm"/>
    <property type="evidence" value="ECO:0007669"/>
    <property type="project" value="UniProtKB-SubCell"/>
</dbReference>
<dbReference type="InterPro" id="IPR050489">
    <property type="entry name" value="Tyr-tRNA_synthase"/>
</dbReference>
<dbReference type="GO" id="GO:0005634">
    <property type="term" value="C:nucleus"/>
    <property type="evidence" value="ECO:0007669"/>
    <property type="project" value="UniProtKB-SubCell"/>
</dbReference>
<keyword evidence="5 12" id="KW-0436">Ligase</keyword>
<evidence type="ECO:0000256" key="11">
    <source>
        <dbReference type="ARBA" id="ARBA00048248"/>
    </source>
</evidence>
<protein>
    <recommendedName>
        <fullName evidence="12">Tyrosine--tRNA ligase</fullName>
        <ecNumber evidence="12">6.1.1.1</ecNumber>
    </recommendedName>
    <alternativeName>
        <fullName evidence="12">Tyrosyl-tRNA synthetase</fullName>
    </alternativeName>
</protein>
<keyword evidence="4" id="KW-0963">Cytoplasm</keyword>
<feature type="compositionally biased region" description="Basic and acidic residues" evidence="13">
    <location>
        <begin position="367"/>
        <end position="378"/>
    </location>
</feature>
<dbReference type="NCBIfam" id="TIGR00234">
    <property type="entry name" value="tyrS"/>
    <property type="match status" value="1"/>
</dbReference>
<comment type="caution">
    <text evidence="14">The sequence shown here is derived from an EMBL/GenBank/DDBJ whole genome shotgun (WGS) entry which is preliminary data.</text>
</comment>
<dbReference type="SUPFAM" id="SSF52374">
    <property type="entry name" value="Nucleotidylyl transferase"/>
    <property type="match status" value="1"/>
</dbReference>
<evidence type="ECO:0000256" key="8">
    <source>
        <dbReference type="ARBA" id="ARBA00022917"/>
    </source>
</evidence>
<dbReference type="InterPro" id="IPR002305">
    <property type="entry name" value="aa-tRNA-synth_Ic"/>
</dbReference>
<keyword evidence="6 12" id="KW-0547">Nucleotide-binding</keyword>
<dbReference type="Pfam" id="PF00579">
    <property type="entry name" value="tRNA-synt_1b"/>
    <property type="match status" value="1"/>
</dbReference>
<keyword evidence="9 12" id="KW-0030">Aminoacyl-tRNA synthetase</keyword>
<keyword evidence="10" id="KW-0539">Nucleus</keyword>
<reference evidence="14 15" key="1">
    <citation type="journal article" date="2023" name="Elife">
        <title>Identification of key yeast species and microbe-microbe interactions impacting larval growth of Drosophila in the wild.</title>
        <authorList>
            <person name="Mure A."/>
            <person name="Sugiura Y."/>
            <person name="Maeda R."/>
            <person name="Honda K."/>
            <person name="Sakurai N."/>
            <person name="Takahashi Y."/>
            <person name="Watada M."/>
            <person name="Katoh T."/>
            <person name="Gotoh A."/>
            <person name="Gotoh Y."/>
            <person name="Taniguchi I."/>
            <person name="Nakamura K."/>
            <person name="Hayashi T."/>
            <person name="Katayama T."/>
            <person name="Uemura T."/>
            <person name="Hattori Y."/>
        </authorList>
    </citation>
    <scope>NUCLEOTIDE SEQUENCE [LARGE SCALE GENOMIC DNA]</scope>
    <source>
        <strain evidence="14 15">SB-73</strain>
    </source>
</reference>
<evidence type="ECO:0000256" key="7">
    <source>
        <dbReference type="ARBA" id="ARBA00022840"/>
    </source>
</evidence>
<evidence type="ECO:0000256" key="13">
    <source>
        <dbReference type="SAM" id="MobiDB-lite"/>
    </source>
</evidence>
<evidence type="ECO:0000256" key="4">
    <source>
        <dbReference type="ARBA" id="ARBA00022490"/>
    </source>
</evidence>
<keyword evidence="8 12" id="KW-0648">Protein biosynthesis</keyword>
<evidence type="ECO:0000256" key="10">
    <source>
        <dbReference type="ARBA" id="ARBA00023242"/>
    </source>
</evidence>
<sequence length="396" mass="44231">MAEYQADLDLITRNLQEVLNKPILEQVFIDGRKPKIYWGTAPTGKTHCGYFVPMTKIADFLKAGCEVTVLLANLHAFLDNMKADISVLQYRVQYYERTVKAMLKAIGVPIEKLKFVVGDSYQLQADYTMDIFKMCNVVSQNDSKRAGAEVVKQTDNPMLSGLLYPLMQALDEQYLDVDAQFGGVDQRKIFVLAEENLPSIGYKKRAHLMNPMVPGLGQGGKMSASDPGSKIDLCEDPASVKKKIAKAYAAPGEVENNGLLGFLQYVIFPVADIKKKEVPFYIARDEKWGGPISYTKYEDVVADYASEKLSPADLKIGMVDAINELLAPIREELVDNKEFADIEANAYPPEKVVKKKQKVKKIGTMYKGKDKKESKQNTENETAEQTADKTADLKIE</sequence>
<dbReference type="FunFam" id="1.10.240.10:FF:000004">
    <property type="entry name" value="Tyrosine--tRNA ligase"/>
    <property type="match status" value="1"/>
</dbReference>
<evidence type="ECO:0000256" key="9">
    <source>
        <dbReference type="ARBA" id="ARBA00023146"/>
    </source>
</evidence>
<comment type="subcellular location">
    <subcellularLocation>
        <location evidence="2">Cytoplasm</location>
    </subcellularLocation>
    <subcellularLocation>
        <location evidence="1">Nucleus</location>
    </subcellularLocation>
</comment>
<evidence type="ECO:0000313" key="14">
    <source>
        <dbReference type="EMBL" id="GMM50891.1"/>
    </source>
</evidence>
<dbReference type="PANTHER" id="PTHR46264:SF4">
    <property type="entry name" value="TYROSINE--TRNA LIGASE, CYTOPLASMIC"/>
    <property type="match status" value="1"/>
</dbReference>
<dbReference type="PIRSF" id="PIRSF006588">
    <property type="entry name" value="TyrRS_arch_euk"/>
    <property type="match status" value="1"/>
</dbReference>
<evidence type="ECO:0000256" key="12">
    <source>
        <dbReference type="RuleBase" id="RU361234"/>
    </source>
</evidence>
<keyword evidence="7 12" id="KW-0067">ATP-binding</keyword>
<keyword evidence="15" id="KW-1185">Reference proteome</keyword>
<evidence type="ECO:0000256" key="3">
    <source>
        <dbReference type="ARBA" id="ARBA00005594"/>
    </source>
</evidence>
<comment type="catalytic activity">
    <reaction evidence="11 12">
        <text>tRNA(Tyr) + L-tyrosine + ATP = L-tyrosyl-tRNA(Tyr) + AMP + diphosphate + H(+)</text>
        <dbReference type="Rhea" id="RHEA:10220"/>
        <dbReference type="Rhea" id="RHEA-COMP:9706"/>
        <dbReference type="Rhea" id="RHEA-COMP:9707"/>
        <dbReference type="ChEBI" id="CHEBI:15378"/>
        <dbReference type="ChEBI" id="CHEBI:30616"/>
        <dbReference type="ChEBI" id="CHEBI:33019"/>
        <dbReference type="ChEBI" id="CHEBI:58315"/>
        <dbReference type="ChEBI" id="CHEBI:78442"/>
        <dbReference type="ChEBI" id="CHEBI:78536"/>
        <dbReference type="ChEBI" id="CHEBI:456215"/>
        <dbReference type="EC" id="6.1.1.1"/>
    </reaction>
</comment>
<dbReference type="EC" id="6.1.1.1" evidence="12"/>
<evidence type="ECO:0000256" key="1">
    <source>
        <dbReference type="ARBA" id="ARBA00004123"/>
    </source>
</evidence>
<proteinExistence type="inferred from homology"/>
<feature type="compositionally biased region" description="Basic and acidic residues" evidence="13">
    <location>
        <begin position="386"/>
        <end position="396"/>
    </location>
</feature>
<dbReference type="PRINTS" id="PR01040">
    <property type="entry name" value="TRNASYNTHTYR"/>
</dbReference>
<dbReference type="AlphaFoldDB" id="A0AAV5RJU1"/>
<comment type="similarity">
    <text evidence="3 12">Belongs to the class-I aminoacyl-tRNA synthetase family.</text>
</comment>
<feature type="region of interest" description="Disordered" evidence="13">
    <location>
        <begin position="365"/>
        <end position="396"/>
    </location>
</feature>
<organism evidence="14 15">
    <name type="scientific">Starmerella bacillaris</name>
    <name type="common">Yeast</name>
    <name type="synonym">Candida zemplinina</name>
    <dbReference type="NCBI Taxonomy" id="1247836"/>
    <lineage>
        <taxon>Eukaryota</taxon>
        <taxon>Fungi</taxon>
        <taxon>Dikarya</taxon>
        <taxon>Ascomycota</taxon>
        <taxon>Saccharomycotina</taxon>
        <taxon>Dipodascomycetes</taxon>
        <taxon>Dipodascales</taxon>
        <taxon>Trichomonascaceae</taxon>
        <taxon>Starmerella</taxon>
    </lineage>
</organism>
<name>A0AAV5RJU1_STABA</name>
<evidence type="ECO:0000256" key="2">
    <source>
        <dbReference type="ARBA" id="ARBA00004496"/>
    </source>
</evidence>
<gene>
    <name evidence="14" type="ORF">DASB73_018490</name>
</gene>
<evidence type="ECO:0000256" key="5">
    <source>
        <dbReference type="ARBA" id="ARBA00022598"/>
    </source>
</evidence>
<dbReference type="InterPro" id="IPR002307">
    <property type="entry name" value="Tyr-tRNA-ligase"/>
</dbReference>
<dbReference type="Proteomes" id="UP001362899">
    <property type="component" value="Unassembled WGS sequence"/>
</dbReference>
<dbReference type="GO" id="GO:0004831">
    <property type="term" value="F:tyrosine-tRNA ligase activity"/>
    <property type="evidence" value="ECO:0007669"/>
    <property type="project" value="UniProtKB-EC"/>
</dbReference>
<dbReference type="GO" id="GO:0005524">
    <property type="term" value="F:ATP binding"/>
    <property type="evidence" value="ECO:0007669"/>
    <property type="project" value="UniProtKB-KW"/>
</dbReference>